<gene>
    <name evidence="2" type="ORF">QJS10_CPB21g01716</name>
</gene>
<dbReference type="AlphaFoldDB" id="A0AAV9C4Q0"/>
<accession>A0AAV9C4Q0</accession>
<name>A0AAV9C4Q0_ACOCL</name>
<dbReference type="EMBL" id="JAUJYO010000021">
    <property type="protein sequence ID" value="KAK1283707.1"/>
    <property type="molecule type" value="Genomic_DNA"/>
</dbReference>
<organism evidence="2 3">
    <name type="scientific">Acorus calamus</name>
    <name type="common">Sweet flag</name>
    <dbReference type="NCBI Taxonomy" id="4465"/>
    <lineage>
        <taxon>Eukaryota</taxon>
        <taxon>Viridiplantae</taxon>
        <taxon>Streptophyta</taxon>
        <taxon>Embryophyta</taxon>
        <taxon>Tracheophyta</taxon>
        <taxon>Spermatophyta</taxon>
        <taxon>Magnoliopsida</taxon>
        <taxon>Liliopsida</taxon>
        <taxon>Acoraceae</taxon>
        <taxon>Acorus</taxon>
    </lineage>
</organism>
<keyword evidence="1" id="KW-0812">Transmembrane</keyword>
<sequence length="62" mass="7059">MYVSNEFFIKMYGAGWLSCAHVSGVFRVVAQLEDVLRWAPVRAVIIPFCFFFVLVLVGVLFV</sequence>
<keyword evidence="1" id="KW-1133">Transmembrane helix</keyword>
<feature type="transmembrane region" description="Helical" evidence="1">
    <location>
        <begin position="12"/>
        <end position="29"/>
    </location>
</feature>
<dbReference type="Proteomes" id="UP001180020">
    <property type="component" value="Unassembled WGS sequence"/>
</dbReference>
<reference evidence="2" key="2">
    <citation type="submission" date="2023-06" db="EMBL/GenBank/DDBJ databases">
        <authorList>
            <person name="Ma L."/>
            <person name="Liu K.-W."/>
            <person name="Li Z."/>
            <person name="Hsiao Y.-Y."/>
            <person name="Qi Y."/>
            <person name="Fu T."/>
            <person name="Tang G."/>
            <person name="Zhang D."/>
            <person name="Sun W.-H."/>
            <person name="Liu D.-K."/>
            <person name="Li Y."/>
            <person name="Chen G.-Z."/>
            <person name="Liu X.-D."/>
            <person name="Liao X.-Y."/>
            <person name="Jiang Y.-T."/>
            <person name="Yu X."/>
            <person name="Hao Y."/>
            <person name="Huang J."/>
            <person name="Zhao X.-W."/>
            <person name="Ke S."/>
            <person name="Chen Y.-Y."/>
            <person name="Wu W.-L."/>
            <person name="Hsu J.-L."/>
            <person name="Lin Y.-F."/>
            <person name="Huang M.-D."/>
            <person name="Li C.-Y."/>
            <person name="Huang L."/>
            <person name="Wang Z.-W."/>
            <person name="Zhao X."/>
            <person name="Zhong W.-Y."/>
            <person name="Peng D.-H."/>
            <person name="Ahmad S."/>
            <person name="Lan S."/>
            <person name="Zhang J.-S."/>
            <person name="Tsai W.-C."/>
            <person name="Van De Peer Y."/>
            <person name="Liu Z.-J."/>
        </authorList>
    </citation>
    <scope>NUCLEOTIDE SEQUENCE</scope>
    <source>
        <strain evidence="2">CP</strain>
        <tissue evidence="2">Leaves</tissue>
    </source>
</reference>
<evidence type="ECO:0000313" key="2">
    <source>
        <dbReference type="EMBL" id="KAK1283707.1"/>
    </source>
</evidence>
<keyword evidence="3" id="KW-1185">Reference proteome</keyword>
<comment type="caution">
    <text evidence="2">The sequence shown here is derived from an EMBL/GenBank/DDBJ whole genome shotgun (WGS) entry which is preliminary data.</text>
</comment>
<protein>
    <submittedName>
        <fullName evidence="2">Uncharacterized protein</fullName>
    </submittedName>
</protein>
<keyword evidence="1" id="KW-0472">Membrane</keyword>
<proteinExistence type="predicted"/>
<evidence type="ECO:0000256" key="1">
    <source>
        <dbReference type="SAM" id="Phobius"/>
    </source>
</evidence>
<reference evidence="2" key="1">
    <citation type="journal article" date="2023" name="Nat. Commun.">
        <title>Diploid and tetraploid genomes of Acorus and the evolution of monocots.</title>
        <authorList>
            <person name="Ma L."/>
            <person name="Liu K.W."/>
            <person name="Li Z."/>
            <person name="Hsiao Y.Y."/>
            <person name="Qi Y."/>
            <person name="Fu T."/>
            <person name="Tang G.D."/>
            <person name="Zhang D."/>
            <person name="Sun W.H."/>
            <person name="Liu D.K."/>
            <person name="Li Y."/>
            <person name="Chen G.Z."/>
            <person name="Liu X.D."/>
            <person name="Liao X.Y."/>
            <person name="Jiang Y.T."/>
            <person name="Yu X."/>
            <person name="Hao Y."/>
            <person name="Huang J."/>
            <person name="Zhao X.W."/>
            <person name="Ke S."/>
            <person name="Chen Y.Y."/>
            <person name="Wu W.L."/>
            <person name="Hsu J.L."/>
            <person name="Lin Y.F."/>
            <person name="Huang M.D."/>
            <person name="Li C.Y."/>
            <person name="Huang L."/>
            <person name="Wang Z.W."/>
            <person name="Zhao X."/>
            <person name="Zhong W.Y."/>
            <person name="Peng D.H."/>
            <person name="Ahmad S."/>
            <person name="Lan S."/>
            <person name="Zhang J.S."/>
            <person name="Tsai W.C."/>
            <person name="Van de Peer Y."/>
            <person name="Liu Z.J."/>
        </authorList>
    </citation>
    <scope>NUCLEOTIDE SEQUENCE</scope>
    <source>
        <strain evidence="2">CP</strain>
    </source>
</reference>
<feature type="transmembrane region" description="Helical" evidence="1">
    <location>
        <begin position="41"/>
        <end position="61"/>
    </location>
</feature>
<evidence type="ECO:0000313" key="3">
    <source>
        <dbReference type="Proteomes" id="UP001180020"/>
    </source>
</evidence>